<dbReference type="RefSeq" id="WP_141643544.1">
    <property type="nucleotide sequence ID" value="NZ_VIFM01000059.1"/>
</dbReference>
<sequence length="183" mass="20812">MSEMTSLLDGARNGNAEARDALRWVAYQELREMTHSDMNGESPRLSMRPMMLLRDIWLRLAGDVADADRRKHFLGAGAQAMRRVLVEGVRVRNARRSDARREPLFLRDEVFEVPVGVDIDVLDLERVLVELEAFKPRLARVVELRYFAGLGIQETAAVLGVVPATVRRDWTYARLGLCERVGH</sequence>
<protein>
    <submittedName>
        <fullName evidence="2">RNA polymerase</fullName>
    </submittedName>
</protein>
<evidence type="ECO:0000313" key="3">
    <source>
        <dbReference type="Proteomes" id="UP000315369"/>
    </source>
</evidence>
<dbReference type="Pfam" id="PF07638">
    <property type="entry name" value="Sigma70_ECF"/>
    <property type="match status" value="1"/>
</dbReference>
<evidence type="ECO:0000313" key="2">
    <source>
        <dbReference type="EMBL" id="TQF14760.1"/>
    </source>
</evidence>
<dbReference type="NCBIfam" id="TIGR02999">
    <property type="entry name" value="Sig-70_X6"/>
    <property type="match status" value="1"/>
</dbReference>
<dbReference type="AlphaFoldDB" id="A0A540X0M4"/>
<organism evidence="2 3">
    <name type="scientific">Myxococcus llanfairpwllgwyngyllgogerychwyrndrobwllllantysiliogogogochensis</name>
    <dbReference type="NCBI Taxonomy" id="2590453"/>
    <lineage>
        <taxon>Bacteria</taxon>
        <taxon>Pseudomonadati</taxon>
        <taxon>Myxococcota</taxon>
        <taxon>Myxococcia</taxon>
        <taxon>Myxococcales</taxon>
        <taxon>Cystobacterineae</taxon>
        <taxon>Myxococcaceae</taxon>
        <taxon>Myxococcus</taxon>
    </lineage>
</organism>
<gene>
    <name evidence="2" type="ORF">FJV41_16990</name>
</gene>
<dbReference type="InterPro" id="IPR036388">
    <property type="entry name" value="WH-like_DNA-bd_sf"/>
</dbReference>
<evidence type="ECO:0000259" key="1">
    <source>
        <dbReference type="Pfam" id="PF07638"/>
    </source>
</evidence>
<dbReference type="InterPro" id="IPR013324">
    <property type="entry name" value="RNA_pol_sigma_r3/r4-like"/>
</dbReference>
<dbReference type="SUPFAM" id="SSF88659">
    <property type="entry name" value="Sigma3 and sigma4 domains of RNA polymerase sigma factors"/>
    <property type="match status" value="1"/>
</dbReference>
<reference evidence="2 3" key="1">
    <citation type="submission" date="2019-06" db="EMBL/GenBank/DDBJ databases">
        <authorList>
            <person name="Livingstone P."/>
            <person name="Whitworth D."/>
        </authorList>
    </citation>
    <scope>NUCLEOTIDE SEQUENCE [LARGE SCALE GENOMIC DNA]</scope>
    <source>
        <strain evidence="2 3">AM401</strain>
    </source>
</reference>
<dbReference type="OrthoDB" id="278371at2"/>
<dbReference type="EMBL" id="VIFM01000059">
    <property type="protein sequence ID" value="TQF14760.1"/>
    <property type="molecule type" value="Genomic_DNA"/>
</dbReference>
<feature type="domain" description="RNA polymerase sigma-70 ECF-like HTH" evidence="1">
    <location>
        <begin position="1"/>
        <end position="175"/>
    </location>
</feature>
<comment type="caution">
    <text evidence="2">The sequence shown here is derived from an EMBL/GenBank/DDBJ whole genome shotgun (WGS) entry which is preliminary data.</text>
</comment>
<name>A0A540X0M4_9BACT</name>
<accession>A0A540X0M4</accession>
<proteinExistence type="predicted"/>
<dbReference type="Proteomes" id="UP000315369">
    <property type="component" value="Unassembled WGS sequence"/>
</dbReference>
<dbReference type="Gene3D" id="1.10.10.10">
    <property type="entry name" value="Winged helix-like DNA-binding domain superfamily/Winged helix DNA-binding domain"/>
    <property type="match status" value="1"/>
</dbReference>
<dbReference type="InterPro" id="IPR011517">
    <property type="entry name" value="RNA_pol_sigma70_ECF-like"/>
</dbReference>
<dbReference type="InterPro" id="IPR053812">
    <property type="entry name" value="HTH_Sigma70_ECF-like"/>
</dbReference>
<keyword evidence="3" id="KW-1185">Reference proteome</keyword>